<organism evidence="3 4">
    <name type="scientific">Agrococcus citreus</name>
    <dbReference type="NCBI Taxonomy" id="84643"/>
    <lineage>
        <taxon>Bacteria</taxon>
        <taxon>Bacillati</taxon>
        <taxon>Actinomycetota</taxon>
        <taxon>Actinomycetes</taxon>
        <taxon>Micrococcales</taxon>
        <taxon>Microbacteriaceae</taxon>
        <taxon>Agrococcus</taxon>
    </lineage>
</organism>
<evidence type="ECO:0000256" key="1">
    <source>
        <dbReference type="SAM" id="MobiDB-lite"/>
    </source>
</evidence>
<feature type="region of interest" description="Disordered" evidence="1">
    <location>
        <begin position="37"/>
        <end position="67"/>
    </location>
</feature>
<gene>
    <name evidence="3" type="ORF">GCM10009640_12280</name>
</gene>
<evidence type="ECO:0008006" key="5">
    <source>
        <dbReference type="Google" id="ProtNLM"/>
    </source>
</evidence>
<evidence type="ECO:0000313" key="3">
    <source>
        <dbReference type="EMBL" id="GAA1421392.1"/>
    </source>
</evidence>
<name>A0ABN1YS79_9MICO</name>
<evidence type="ECO:0000313" key="4">
    <source>
        <dbReference type="Proteomes" id="UP001501266"/>
    </source>
</evidence>
<dbReference type="PROSITE" id="PS51257">
    <property type="entry name" value="PROKAR_LIPOPROTEIN"/>
    <property type="match status" value="1"/>
</dbReference>
<dbReference type="EMBL" id="BAAAKK010000003">
    <property type="protein sequence ID" value="GAA1421392.1"/>
    <property type="molecule type" value="Genomic_DNA"/>
</dbReference>
<dbReference type="RefSeq" id="WP_343918467.1">
    <property type="nucleotide sequence ID" value="NZ_BAAAKK010000003.1"/>
</dbReference>
<comment type="caution">
    <text evidence="3">The sequence shown here is derived from an EMBL/GenBank/DDBJ whole genome shotgun (WGS) entry which is preliminary data.</text>
</comment>
<accession>A0ABN1YS79</accession>
<sequence>MTTASRRPVTAALIGAAIVTLTAGCVFTPPALPAAPTETVAVPAPDGPAPTESASSEPAEPSETAAAEGQYEITAEGQDGSVWSFEVTDSRVVEADSSGDPAEPGNQLVEVLIDAEILEGEPDFYYAFHVYVVDDATGTEYGLSTGSSFYAENDLFAAGREPSFTGGVGIFQVPAGIGVDHVRVTTDQGGAWDFTR</sequence>
<proteinExistence type="predicted"/>
<protein>
    <recommendedName>
        <fullName evidence="5">DUF4352 domain-containing protein</fullName>
    </recommendedName>
</protein>
<reference evidence="3 4" key="1">
    <citation type="journal article" date="2019" name="Int. J. Syst. Evol. Microbiol.">
        <title>The Global Catalogue of Microorganisms (GCM) 10K type strain sequencing project: providing services to taxonomists for standard genome sequencing and annotation.</title>
        <authorList>
            <consortium name="The Broad Institute Genomics Platform"/>
            <consortium name="The Broad Institute Genome Sequencing Center for Infectious Disease"/>
            <person name="Wu L."/>
            <person name="Ma J."/>
        </authorList>
    </citation>
    <scope>NUCLEOTIDE SEQUENCE [LARGE SCALE GENOMIC DNA]</scope>
    <source>
        <strain evidence="3 4">JCM 12398</strain>
    </source>
</reference>
<dbReference type="Proteomes" id="UP001501266">
    <property type="component" value="Unassembled WGS sequence"/>
</dbReference>
<feature type="chain" id="PRO_5045077135" description="DUF4352 domain-containing protein" evidence="2">
    <location>
        <begin position="35"/>
        <end position="196"/>
    </location>
</feature>
<feature type="signal peptide" evidence="2">
    <location>
        <begin position="1"/>
        <end position="34"/>
    </location>
</feature>
<keyword evidence="4" id="KW-1185">Reference proteome</keyword>
<keyword evidence="2" id="KW-0732">Signal</keyword>
<evidence type="ECO:0000256" key="2">
    <source>
        <dbReference type="SAM" id="SignalP"/>
    </source>
</evidence>